<feature type="domain" description="Gfo/Idh/MocA-like oxidoreductase C-terminal" evidence="2">
    <location>
        <begin position="156"/>
        <end position="355"/>
    </location>
</feature>
<evidence type="ECO:0000259" key="1">
    <source>
        <dbReference type="Pfam" id="PF01408"/>
    </source>
</evidence>
<dbReference type="Gene3D" id="3.40.50.720">
    <property type="entry name" value="NAD(P)-binding Rossmann-like Domain"/>
    <property type="match status" value="1"/>
</dbReference>
<accession>A0A162KU83</accession>
<dbReference type="SUPFAM" id="SSF51735">
    <property type="entry name" value="NAD(P)-binding Rossmann-fold domains"/>
    <property type="match status" value="1"/>
</dbReference>
<keyword evidence="4" id="KW-1185">Reference proteome</keyword>
<gene>
    <name evidence="3" type="ORF">LEL_03354</name>
</gene>
<dbReference type="SUPFAM" id="SSF55347">
    <property type="entry name" value="Glyceraldehyde-3-phosphate dehydrogenase-like, C-terminal domain"/>
    <property type="match status" value="1"/>
</dbReference>
<dbReference type="GO" id="GO:0000166">
    <property type="term" value="F:nucleotide binding"/>
    <property type="evidence" value="ECO:0007669"/>
    <property type="project" value="InterPro"/>
</dbReference>
<dbReference type="GO" id="GO:0016491">
    <property type="term" value="F:oxidoreductase activity"/>
    <property type="evidence" value="ECO:0007669"/>
    <property type="project" value="TreeGrafter"/>
</dbReference>
<dbReference type="AlphaFoldDB" id="A0A162KU83"/>
<dbReference type="Pfam" id="PF02894">
    <property type="entry name" value="GFO_IDH_MocA_C"/>
    <property type="match status" value="1"/>
</dbReference>
<dbReference type="EMBL" id="AZHF01000002">
    <property type="protein sequence ID" value="OAA79868.1"/>
    <property type="molecule type" value="Genomic_DNA"/>
</dbReference>
<dbReference type="PANTHER" id="PTHR42840">
    <property type="entry name" value="NAD(P)-BINDING ROSSMANN-FOLD SUPERFAMILY PROTEIN-RELATED"/>
    <property type="match status" value="1"/>
</dbReference>
<dbReference type="PANTHER" id="PTHR42840:SF5">
    <property type="entry name" value="NAD(P)-BINDING ROSSMANN-FOLD SUPERFAMILY PROTEIN"/>
    <property type="match status" value="1"/>
</dbReference>
<comment type="caution">
    <text evidence="3">The sequence shown here is derived from an EMBL/GenBank/DDBJ whole genome shotgun (WGS) entry which is preliminary data.</text>
</comment>
<dbReference type="GO" id="GO:0005737">
    <property type="term" value="C:cytoplasm"/>
    <property type="evidence" value="ECO:0007669"/>
    <property type="project" value="TreeGrafter"/>
</dbReference>
<dbReference type="InterPro" id="IPR004104">
    <property type="entry name" value="Gfo/Idh/MocA-like_OxRdtase_C"/>
</dbReference>
<dbReference type="OrthoDB" id="64915at2759"/>
<dbReference type="InterPro" id="IPR000683">
    <property type="entry name" value="Gfo/Idh/MocA-like_OxRdtase_N"/>
</dbReference>
<dbReference type="Pfam" id="PF01408">
    <property type="entry name" value="GFO_IDH_MocA"/>
    <property type="match status" value="1"/>
</dbReference>
<dbReference type="Gene3D" id="3.30.360.10">
    <property type="entry name" value="Dihydrodipicolinate Reductase, domain 2"/>
    <property type="match status" value="1"/>
</dbReference>
<name>A0A162KU83_CORDF</name>
<dbReference type="InterPro" id="IPR036291">
    <property type="entry name" value="NAD(P)-bd_dom_sf"/>
</dbReference>
<feature type="domain" description="Gfo/Idh/MocA-like oxidoreductase N-terminal" evidence="1">
    <location>
        <begin position="4"/>
        <end position="124"/>
    </location>
</feature>
<proteinExistence type="predicted"/>
<evidence type="ECO:0000259" key="2">
    <source>
        <dbReference type="Pfam" id="PF02894"/>
    </source>
</evidence>
<dbReference type="GO" id="GO:0006740">
    <property type="term" value="P:NADPH regeneration"/>
    <property type="evidence" value="ECO:0007669"/>
    <property type="project" value="TreeGrafter"/>
</dbReference>
<dbReference type="Proteomes" id="UP000076881">
    <property type="component" value="Unassembled WGS sequence"/>
</dbReference>
<dbReference type="STRING" id="1081108.A0A162KU83"/>
<organism evidence="3 4">
    <name type="scientific">Akanthomyces lecanii RCEF 1005</name>
    <dbReference type="NCBI Taxonomy" id="1081108"/>
    <lineage>
        <taxon>Eukaryota</taxon>
        <taxon>Fungi</taxon>
        <taxon>Dikarya</taxon>
        <taxon>Ascomycota</taxon>
        <taxon>Pezizomycotina</taxon>
        <taxon>Sordariomycetes</taxon>
        <taxon>Hypocreomycetidae</taxon>
        <taxon>Hypocreales</taxon>
        <taxon>Cordycipitaceae</taxon>
        <taxon>Akanthomyces</taxon>
        <taxon>Cordyceps confragosa</taxon>
    </lineage>
</organism>
<reference evidence="3 4" key="1">
    <citation type="journal article" date="2016" name="Genome Biol. Evol.">
        <title>Divergent and convergent evolution of fungal pathogenicity.</title>
        <authorList>
            <person name="Shang Y."/>
            <person name="Xiao G."/>
            <person name="Zheng P."/>
            <person name="Cen K."/>
            <person name="Zhan S."/>
            <person name="Wang C."/>
        </authorList>
    </citation>
    <scope>NUCLEOTIDE SEQUENCE [LARGE SCALE GENOMIC DNA]</scope>
    <source>
        <strain evidence="3 4">RCEF 1005</strain>
    </source>
</reference>
<sequence>MAPIGVAIIGSGIFVKEQHIPAILKCDLLSLKAIFSRSAKSAEAAAALLPSAPDLYAEDAGDGRALTDLLARTDISAIIVALPIPSQPSFVRAALAAGKHVLAEKPIAKDVATAQELIAYAASEAIRGTGATLSIAENQRYFPRFTYALARAAGRDFGKVTHFSIRVSDLVGKDSKYYNTTWRKTPEYQGGFLLDGGVHFAAGARMLFMLSSSMADASAQQQARLDSRPAKVSARTALVREYLPPVDSVAALVTTRGGATGTYQHTVGSTISAYEFDVAYENGSVRVCDGTVTVRRVGEEPVSETFERTSGVPEEVAAWAAGMCVGKQDPAQSMEEALADLELIEKMLQSGEQDGKWLSYELQ</sequence>
<protein>
    <submittedName>
        <fullName evidence="3">NAD(P)-binding domain protein</fullName>
    </submittedName>
</protein>
<evidence type="ECO:0000313" key="3">
    <source>
        <dbReference type="EMBL" id="OAA79868.1"/>
    </source>
</evidence>
<evidence type="ECO:0000313" key="4">
    <source>
        <dbReference type="Proteomes" id="UP000076881"/>
    </source>
</evidence>